<name>A0A1H3S9D8_9BACI</name>
<reference evidence="5" key="1">
    <citation type="submission" date="2016-10" db="EMBL/GenBank/DDBJ databases">
        <authorList>
            <person name="Varghese N."/>
            <person name="Submissions S."/>
        </authorList>
    </citation>
    <scope>NUCLEOTIDE SEQUENCE [LARGE SCALE GENOMIC DNA]</scope>
    <source>
        <strain evidence="5">SP</strain>
    </source>
</reference>
<accession>A0A1H3S9D8</accession>
<gene>
    <name evidence="4" type="ORF">SAMN05421736_11095</name>
</gene>
<dbReference type="EMBL" id="FNPI01000010">
    <property type="protein sequence ID" value="SDZ34723.1"/>
    <property type="molecule type" value="Genomic_DNA"/>
</dbReference>
<dbReference type="Pfam" id="PF00293">
    <property type="entry name" value="NUDIX"/>
    <property type="match status" value="1"/>
</dbReference>
<dbReference type="AlphaFoldDB" id="A0A1H3S9D8"/>
<dbReference type="PANTHER" id="PTHR43046">
    <property type="entry name" value="GDP-MANNOSE MANNOSYL HYDROLASE"/>
    <property type="match status" value="1"/>
</dbReference>
<protein>
    <submittedName>
        <fullName evidence="4">8-oxo-dGTP diphosphatase</fullName>
    </submittedName>
</protein>
<feature type="domain" description="Nudix hydrolase" evidence="3">
    <location>
        <begin position="1"/>
        <end position="127"/>
    </location>
</feature>
<dbReference type="Gene3D" id="3.90.79.10">
    <property type="entry name" value="Nucleoside Triphosphate Pyrophosphohydrolase"/>
    <property type="match status" value="1"/>
</dbReference>
<keyword evidence="2" id="KW-0378">Hydrolase</keyword>
<proteinExistence type="predicted"/>
<dbReference type="InterPro" id="IPR015797">
    <property type="entry name" value="NUDIX_hydrolase-like_dom_sf"/>
</dbReference>
<sequence length="163" mass="18610">MQRVTNCILTVEDKVLMLQKPRRGWWVAPGGKMESGESVRDSVVREFFEETGIQLKDAKLRGIFTIVVEEKGKVIDEWMMLTFQATAYSGELLEQSPEGILAWQPLDAVTDLPMAPGDYHIFHHVLQSAELVYGTFTYTKDFQLIAYRLETDEQPAAKLQQDI</sequence>
<dbReference type="Proteomes" id="UP000198935">
    <property type="component" value="Unassembled WGS sequence"/>
</dbReference>
<dbReference type="STRING" id="1503961.SAMN05421736_11095"/>
<evidence type="ECO:0000313" key="4">
    <source>
        <dbReference type="EMBL" id="SDZ34723.1"/>
    </source>
</evidence>
<evidence type="ECO:0000256" key="2">
    <source>
        <dbReference type="ARBA" id="ARBA00022801"/>
    </source>
</evidence>
<dbReference type="OrthoDB" id="9800186at2"/>
<dbReference type="PRINTS" id="PR00502">
    <property type="entry name" value="NUDIXFAMILY"/>
</dbReference>
<dbReference type="SUPFAM" id="SSF55811">
    <property type="entry name" value="Nudix"/>
    <property type="match status" value="1"/>
</dbReference>
<comment type="cofactor">
    <cofactor evidence="1">
        <name>Mg(2+)</name>
        <dbReference type="ChEBI" id="CHEBI:18420"/>
    </cofactor>
</comment>
<evidence type="ECO:0000256" key="1">
    <source>
        <dbReference type="ARBA" id="ARBA00001946"/>
    </source>
</evidence>
<dbReference type="GO" id="GO:0016787">
    <property type="term" value="F:hydrolase activity"/>
    <property type="evidence" value="ECO:0007669"/>
    <property type="project" value="UniProtKB-KW"/>
</dbReference>
<keyword evidence="5" id="KW-1185">Reference proteome</keyword>
<dbReference type="PANTHER" id="PTHR43046:SF2">
    <property type="entry name" value="8-OXO-DGTP DIPHOSPHATASE-RELATED"/>
    <property type="match status" value="1"/>
</dbReference>
<dbReference type="InterPro" id="IPR000086">
    <property type="entry name" value="NUDIX_hydrolase_dom"/>
</dbReference>
<evidence type="ECO:0000259" key="3">
    <source>
        <dbReference type="PROSITE" id="PS51462"/>
    </source>
</evidence>
<dbReference type="CDD" id="cd18886">
    <property type="entry name" value="NUDIX_MutT_Nudt1"/>
    <property type="match status" value="1"/>
</dbReference>
<dbReference type="InterPro" id="IPR020476">
    <property type="entry name" value="Nudix_hydrolase"/>
</dbReference>
<organism evidence="4 5">
    <name type="scientific">Evansella caseinilytica</name>
    <dbReference type="NCBI Taxonomy" id="1503961"/>
    <lineage>
        <taxon>Bacteria</taxon>
        <taxon>Bacillati</taxon>
        <taxon>Bacillota</taxon>
        <taxon>Bacilli</taxon>
        <taxon>Bacillales</taxon>
        <taxon>Bacillaceae</taxon>
        <taxon>Evansella</taxon>
    </lineage>
</organism>
<dbReference type="PROSITE" id="PS51462">
    <property type="entry name" value="NUDIX"/>
    <property type="match status" value="1"/>
</dbReference>
<evidence type="ECO:0000313" key="5">
    <source>
        <dbReference type="Proteomes" id="UP000198935"/>
    </source>
</evidence>